<dbReference type="EMBL" id="QGKW02000717">
    <property type="protein sequence ID" value="KAF2598368.1"/>
    <property type="molecule type" value="Genomic_DNA"/>
</dbReference>
<evidence type="ECO:0000313" key="2">
    <source>
        <dbReference type="Proteomes" id="UP000712281"/>
    </source>
</evidence>
<accession>A0A8S9KYY4</accession>
<reference evidence="1" key="1">
    <citation type="submission" date="2019-12" db="EMBL/GenBank/DDBJ databases">
        <title>Genome sequencing and annotation of Brassica cretica.</title>
        <authorList>
            <person name="Studholme D.J."/>
            <person name="Sarris P.F."/>
        </authorList>
    </citation>
    <scope>NUCLEOTIDE SEQUENCE</scope>
    <source>
        <strain evidence="1">PFS-001/15</strain>
        <tissue evidence="1">Leaf</tissue>
    </source>
</reference>
<evidence type="ECO:0000313" key="1">
    <source>
        <dbReference type="EMBL" id="KAF2598368.1"/>
    </source>
</evidence>
<dbReference type="Proteomes" id="UP000712281">
    <property type="component" value="Unassembled WGS sequence"/>
</dbReference>
<gene>
    <name evidence="1" type="ORF">F2Q68_00009345</name>
</gene>
<protein>
    <submittedName>
        <fullName evidence="1">Uncharacterized protein</fullName>
    </submittedName>
</protein>
<dbReference type="AlphaFoldDB" id="A0A8S9KYY4"/>
<comment type="caution">
    <text evidence="1">The sequence shown here is derived from an EMBL/GenBank/DDBJ whole genome shotgun (WGS) entry which is preliminary data.</text>
</comment>
<proteinExistence type="predicted"/>
<sequence>MCQLDTLCEVLLPFGIQHQEQQLGVSLHEKFGVFLGGKFEREVVGFGALVASALPVVEVPEGKEAGSETGSFEVTSLELSTGLPLLYIFKDRKFMRRGSPVGPTEAGVYAYTKRLAQYRQKLDETLA</sequence>
<name>A0A8S9KYY4_BRACR</name>
<organism evidence="1 2">
    <name type="scientific">Brassica cretica</name>
    <name type="common">Mustard</name>
    <dbReference type="NCBI Taxonomy" id="69181"/>
    <lineage>
        <taxon>Eukaryota</taxon>
        <taxon>Viridiplantae</taxon>
        <taxon>Streptophyta</taxon>
        <taxon>Embryophyta</taxon>
        <taxon>Tracheophyta</taxon>
        <taxon>Spermatophyta</taxon>
        <taxon>Magnoliopsida</taxon>
        <taxon>eudicotyledons</taxon>
        <taxon>Gunneridae</taxon>
        <taxon>Pentapetalae</taxon>
        <taxon>rosids</taxon>
        <taxon>malvids</taxon>
        <taxon>Brassicales</taxon>
        <taxon>Brassicaceae</taxon>
        <taxon>Brassiceae</taxon>
        <taxon>Brassica</taxon>
    </lineage>
</organism>